<feature type="region of interest" description="Disordered" evidence="1">
    <location>
        <begin position="43"/>
        <end position="123"/>
    </location>
</feature>
<dbReference type="AlphaFoldDB" id="A0AAD5JVJ7"/>
<evidence type="ECO:0000313" key="3">
    <source>
        <dbReference type="Proteomes" id="UP001209540"/>
    </source>
</evidence>
<gene>
    <name evidence="2" type="ORF">BDA99DRAFT_544678</name>
</gene>
<sequence length="123" mass="13544">KVLDSWIHVDRLAKVNLDTEPTTPWFDPTASRREWRAAVCLPPDTDEVDKLAGPPSDPDPVVPPAVRSVHGHSDDVRGRTSSKGGGVVASETNFERNSSSAGHVTSRRRFKPKNPGRPTRSRR</sequence>
<feature type="compositionally biased region" description="Basic residues" evidence="1">
    <location>
        <begin position="105"/>
        <end position="123"/>
    </location>
</feature>
<reference evidence="2" key="2">
    <citation type="submission" date="2023-02" db="EMBL/GenBank/DDBJ databases">
        <authorList>
            <consortium name="DOE Joint Genome Institute"/>
            <person name="Mondo S.J."/>
            <person name="Chang Y."/>
            <person name="Wang Y."/>
            <person name="Ahrendt S."/>
            <person name="Andreopoulos W."/>
            <person name="Barry K."/>
            <person name="Beard J."/>
            <person name="Benny G.L."/>
            <person name="Blankenship S."/>
            <person name="Bonito G."/>
            <person name="Cuomo C."/>
            <person name="Desiro A."/>
            <person name="Gervers K.A."/>
            <person name="Hundley H."/>
            <person name="Kuo A."/>
            <person name="LaButti K."/>
            <person name="Lang B.F."/>
            <person name="Lipzen A."/>
            <person name="O'Donnell K."/>
            <person name="Pangilinan J."/>
            <person name="Reynolds N."/>
            <person name="Sandor L."/>
            <person name="Smith M.W."/>
            <person name="Tsang A."/>
            <person name="Grigoriev I.V."/>
            <person name="Stajich J.E."/>
            <person name="Spatafora J.W."/>
        </authorList>
    </citation>
    <scope>NUCLEOTIDE SEQUENCE</scope>
    <source>
        <strain evidence="2">RSA 2281</strain>
    </source>
</reference>
<evidence type="ECO:0000256" key="1">
    <source>
        <dbReference type="SAM" id="MobiDB-lite"/>
    </source>
</evidence>
<evidence type="ECO:0000313" key="2">
    <source>
        <dbReference type="EMBL" id="KAI9242973.1"/>
    </source>
</evidence>
<organism evidence="2 3">
    <name type="scientific">Phascolomyces articulosus</name>
    <dbReference type="NCBI Taxonomy" id="60185"/>
    <lineage>
        <taxon>Eukaryota</taxon>
        <taxon>Fungi</taxon>
        <taxon>Fungi incertae sedis</taxon>
        <taxon>Mucoromycota</taxon>
        <taxon>Mucoromycotina</taxon>
        <taxon>Mucoromycetes</taxon>
        <taxon>Mucorales</taxon>
        <taxon>Lichtheimiaceae</taxon>
        <taxon>Phascolomyces</taxon>
    </lineage>
</organism>
<feature type="compositionally biased region" description="Polar residues" evidence="1">
    <location>
        <begin position="90"/>
        <end position="103"/>
    </location>
</feature>
<reference evidence="2" key="1">
    <citation type="journal article" date="2022" name="IScience">
        <title>Evolution of zygomycete secretomes and the origins of terrestrial fungal ecologies.</title>
        <authorList>
            <person name="Chang Y."/>
            <person name="Wang Y."/>
            <person name="Mondo S."/>
            <person name="Ahrendt S."/>
            <person name="Andreopoulos W."/>
            <person name="Barry K."/>
            <person name="Beard J."/>
            <person name="Benny G.L."/>
            <person name="Blankenship S."/>
            <person name="Bonito G."/>
            <person name="Cuomo C."/>
            <person name="Desiro A."/>
            <person name="Gervers K.A."/>
            <person name="Hundley H."/>
            <person name="Kuo A."/>
            <person name="LaButti K."/>
            <person name="Lang B.F."/>
            <person name="Lipzen A."/>
            <person name="O'Donnell K."/>
            <person name="Pangilinan J."/>
            <person name="Reynolds N."/>
            <person name="Sandor L."/>
            <person name="Smith M.E."/>
            <person name="Tsang A."/>
            <person name="Grigoriev I.V."/>
            <person name="Stajich J.E."/>
            <person name="Spatafora J.W."/>
        </authorList>
    </citation>
    <scope>NUCLEOTIDE SEQUENCE</scope>
    <source>
        <strain evidence="2">RSA 2281</strain>
    </source>
</reference>
<protein>
    <submittedName>
        <fullName evidence="2">Uncharacterized protein</fullName>
    </submittedName>
</protein>
<feature type="non-terminal residue" evidence="2">
    <location>
        <position position="1"/>
    </location>
</feature>
<comment type="caution">
    <text evidence="2">The sequence shown here is derived from an EMBL/GenBank/DDBJ whole genome shotgun (WGS) entry which is preliminary data.</text>
</comment>
<name>A0AAD5JVJ7_9FUNG</name>
<proteinExistence type="predicted"/>
<dbReference type="EMBL" id="JAIXMP010000146">
    <property type="protein sequence ID" value="KAI9242973.1"/>
    <property type="molecule type" value="Genomic_DNA"/>
</dbReference>
<accession>A0AAD5JVJ7</accession>
<dbReference type="Proteomes" id="UP001209540">
    <property type="component" value="Unassembled WGS sequence"/>
</dbReference>
<keyword evidence="3" id="KW-1185">Reference proteome</keyword>